<dbReference type="GO" id="GO:0016811">
    <property type="term" value="F:hydrolase activity, acting on carbon-nitrogen (but not peptide) bonds, in linear amides"/>
    <property type="evidence" value="ECO:0007669"/>
    <property type="project" value="InterPro"/>
</dbReference>
<organism evidence="7 8">
    <name type="scientific">Histidinibacterium lentulum</name>
    <dbReference type="NCBI Taxonomy" id="2480588"/>
    <lineage>
        <taxon>Bacteria</taxon>
        <taxon>Pseudomonadati</taxon>
        <taxon>Pseudomonadota</taxon>
        <taxon>Alphaproteobacteria</taxon>
        <taxon>Rhodobacterales</taxon>
        <taxon>Paracoccaceae</taxon>
        <taxon>Histidinibacterium</taxon>
    </lineage>
</organism>
<name>A0A3N2R7M1_9RHOB</name>
<dbReference type="Proteomes" id="UP000268016">
    <property type="component" value="Unassembled WGS sequence"/>
</dbReference>
<dbReference type="RefSeq" id="WP_123640989.1">
    <property type="nucleotide sequence ID" value="NZ_ML119082.1"/>
</dbReference>
<reference evidence="7 8" key="1">
    <citation type="submission" date="2018-10" db="EMBL/GenBank/DDBJ databases">
        <title>Histidinibacterium lentulum gen. nov., sp. nov., a marine bacterium from the culture broth of Picochlorum sp. 122.</title>
        <authorList>
            <person name="Wang G."/>
        </authorList>
    </citation>
    <scope>NUCLEOTIDE SEQUENCE [LARGE SCALE GENOMIC DNA]</scope>
    <source>
        <strain evidence="7 8">B17</strain>
    </source>
</reference>
<feature type="transmembrane region" description="Helical" evidence="6">
    <location>
        <begin position="159"/>
        <end position="177"/>
    </location>
</feature>
<protein>
    <recommendedName>
        <fullName evidence="9">Ceramidase</fullName>
    </recommendedName>
</protein>
<dbReference type="OrthoDB" id="277121at2"/>
<evidence type="ECO:0000256" key="6">
    <source>
        <dbReference type="SAM" id="Phobius"/>
    </source>
</evidence>
<feature type="transmembrane region" description="Helical" evidence="6">
    <location>
        <begin position="47"/>
        <end position="65"/>
    </location>
</feature>
<comment type="subcellular location">
    <subcellularLocation>
        <location evidence="1">Membrane</location>
        <topology evidence="1">Multi-pass membrane protein</topology>
    </subcellularLocation>
</comment>
<evidence type="ECO:0008006" key="9">
    <source>
        <dbReference type="Google" id="ProtNLM"/>
    </source>
</evidence>
<evidence type="ECO:0000313" key="7">
    <source>
        <dbReference type="EMBL" id="ROU03454.1"/>
    </source>
</evidence>
<evidence type="ECO:0000256" key="1">
    <source>
        <dbReference type="ARBA" id="ARBA00004141"/>
    </source>
</evidence>
<keyword evidence="3" id="KW-0378">Hydrolase</keyword>
<evidence type="ECO:0000256" key="5">
    <source>
        <dbReference type="ARBA" id="ARBA00023136"/>
    </source>
</evidence>
<gene>
    <name evidence="7" type="ORF">EAT49_03910</name>
</gene>
<keyword evidence="4 6" id="KW-1133">Transmembrane helix</keyword>
<comment type="caution">
    <text evidence="7">The sequence shown here is derived from an EMBL/GenBank/DDBJ whole genome shotgun (WGS) entry which is preliminary data.</text>
</comment>
<proteinExistence type="predicted"/>
<evidence type="ECO:0000256" key="2">
    <source>
        <dbReference type="ARBA" id="ARBA00022692"/>
    </source>
</evidence>
<feature type="transmembrane region" description="Helical" evidence="6">
    <location>
        <begin position="71"/>
        <end position="91"/>
    </location>
</feature>
<evidence type="ECO:0000313" key="8">
    <source>
        <dbReference type="Proteomes" id="UP000268016"/>
    </source>
</evidence>
<keyword evidence="8" id="KW-1185">Reference proteome</keyword>
<evidence type="ECO:0000256" key="4">
    <source>
        <dbReference type="ARBA" id="ARBA00022989"/>
    </source>
</evidence>
<dbReference type="AlphaFoldDB" id="A0A3N2R7M1"/>
<dbReference type="Pfam" id="PF05875">
    <property type="entry name" value="Ceramidase"/>
    <property type="match status" value="1"/>
</dbReference>
<sequence>MDWMEQIDIYCERTDFSYWSEPVNALTNAAFLIAAAYVWPRTKGAPLARLLAVILAAIGVGSYLFHTHATAWAATADTTPILLYILVYIYAANRQFWGLGWPLAALGAAGFVPLTIVATPLIERLPFFGISAFYWPVPMLIAAYAVALRHRRPETARGLAIGAGILCASLVFRSLDMGVCEALPLGTHFMWHILNGVMLGWMILVYLGDLRRSRALEGRAARG</sequence>
<feature type="transmembrane region" description="Helical" evidence="6">
    <location>
        <begin position="23"/>
        <end position="40"/>
    </location>
</feature>
<feature type="transmembrane region" description="Helical" evidence="6">
    <location>
        <begin position="189"/>
        <end position="207"/>
    </location>
</feature>
<evidence type="ECO:0000256" key="3">
    <source>
        <dbReference type="ARBA" id="ARBA00022801"/>
    </source>
</evidence>
<feature type="transmembrane region" description="Helical" evidence="6">
    <location>
        <begin position="128"/>
        <end position="147"/>
    </location>
</feature>
<dbReference type="EMBL" id="RDRB01000002">
    <property type="protein sequence ID" value="ROU03454.1"/>
    <property type="molecule type" value="Genomic_DNA"/>
</dbReference>
<dbReference type="GO" id="GO:0006672">
    <property type="term" value="P:ceramide metabolic process"/>
    <property type="evidence" value="ECO:0007669"/>
    <property type="project" value="InterPro"/>
</dbReference>
<accession>A0A3N2R7M1</accession>
<keyword evidence="5 6" id="KW-0472">Membrane</keyword>
<dbReference type="InterPro" id="IPR008901">
    <property type="entry name" value="ACER"/>
</dbReference>
<keyword evidence="2 6" id="KW-0812">Transmembrane</keyword>
<feature type="transmembrane region" description="Helical" evidence="6">
    <location>
        <begin position="103"/>
        <end position="122"/>
    </location>
</feature>
<dbReference type="GO" id="GO:0016020">
    <property type="term" value="C:membrane"/>
    <property type="evidence" value="ECO:0007669"/>
    <property type="project" value="UniProtKB-SubCell"/>
</dbReference>